<dbReference type="PIRSF" id="PIRSF006470">
    <property type="entry name" value="DctB"/>
    <property type="match status" value="1"/>
</dbReference>
<comment type="subcellular location">
    <subcellularLocation>
        <location evidence="1">Cell envelope</location>
    </subcellularLocation>
</comment>
<dbReference type="InterPro" id="IPR006311">
    <property type="entry name" value="TAT_signal"/>
</dbReference>
<dbReference type="NCBIfam" id="TIGR00787">
    <property type="entry name" value="dctP"/>
    <property type="match status" value="1"/>
</dbReference>
<keyword evidence="3" id="KW-0813">Transport</keyword>
<protein>
    <recommendedName>
        <fullName evidence="8">C4-dicarboxylate ABC transporter substrate-binding protein</fullName>
    </recommendedName>
</protein>
<dbReference type="InterPro" id="IPR018389">
    <property type="entry name" value="DctP_fam"/>
</dbReference>
<dbReference type="NCBIfam" id="NF037995">
    <property type="entry name" value="TRAP_S1"/>
    <property type="match status" value="1"/>
</dbReference>
<keyword evidence="7" id="KW-1185">Reference proteome</keyword>
<organism evidence="6 7">
    <name type="scientific">Rhodobium orientis</name>
    <dbReference type="NCBI Taxonomy" id="34017"/>
    <lineage>
        <taxon>Bacteria</taxon>
        <taxon>Pseudomonadati</taxon>
        <taxon>Pseudomonadota</taxon>
        <taxon>Alphaproteobacteria</taxon>
        <taxon>Hyphomicrobiales</taxon>
        <taxon>Rhodobiaceae</taxon>
        <taxon>Rhodobium</taxon>
    </lineage>
</organism>
<proteinExistence type="inferred from homology"/>
<sequence length="346" mass="37311">MPEMIQIRRRRFTATLGALIASAALVGAVSASSPAQAADAVTLKFSAVFPAGGQQGDGAVQLGKYLEEYSDGKIAFQLFPSSQLGNKIQSLEGLRNGSIEMTEAAATDLGNFSDLWSIFALPFLFNDGADAIRVVTDPRVAKILNEDAEANGFKIIAWWNMGERSIINSKRAVNSPEDLSGIKIRVMQSPMLAKAITAMGATGVPMAWGEVYTAVQQGVIDGLENSPPVIAVNKFYEVADYYSLTQQFIIPDPQMISTKVFDSLSPELQDAVMKAGEASQKDFNAKWEKAVASDIQLLKDKGVKVNEVDKAAFRKAVQPLVDDYLASADEKTKALYDTIVTVRDGG</sequence>
<dbReference type="PANTHER" id="PTHR33376">
    <property type="match status" value="1"/>
</dbReference>
<dbReference type="Gene3D" id="3.40.190.170">
    <property type="entry name" value="Bacterial extracellular solute-binding protein, family 7"/>
    <property type="match status" value="1"/>
</dbReference>
<comment type="similarity">
    <text evidence="2">Belongs to the bacterial solute-binding protein 7 family.</text>
</comment>
<gene>
    <name evidence="6" type="ORF">CH339_09865</name>
</gene>
<evidence type="ECO:0000256" key="5">
    <source>
        <dbReference type="SAM" id="SignalP"/>
    </source>
</evidence>
<name>A0A327JQ73_9HYPH</name>
<dbReference type="InterPro" id="IPR004682">
    <property type="entry name" value="TRAP_DctP"/>
</dbReference>
<dbReference type="OrthoDB" id="9803763at2"/>
<evidence type="ECO:0000313" key="6">
    <source>
        <dbReference type="EMBL" id="RAI27534.1"/>
    </source>
</evidence>
<keyword evidence="4 5" id="KW-0732">Signal</keyword>
<evidence type="ECO:0000256" key="3">
    <source>
        <dbReference type="ARBA" id="ARBA00022448"/>
    </source>
</evidence>
<accession>A0A327JQ73</accession>
<dbReference type="AlphaFoldDB" id="A0A327JQ73"/>
<dbReference type="PROSITE" id="PS51318">
    <property type="entry name" value="TAT"/>
    <property type="match status" value="1"/>
</dbReference>
<feature type="chain" id="PRO_5016348257" description="C4-dicarboxylate ABC transporter substrate-binding protein" evidence="5">
    <location>
        <begin position="38"/>
        <end position="346"/>
    </location>
</feature>
<dbReference type="GO" id="GO:0030288">
    <property type="term" value="C:outer membrane-bounded periplasmic space"/>
    <property type="evidence" value="ECO:0007669"/>
    <property type="project" value="InterPro"/>
</dbReference>
<dbReference type="Proteomes" id="UP000249299">
    <property type="component" value="Unassembled WGS sequence"/>
</dbReference>
<dbReference type="PANTHER" id="PTHR33376:SF4">
    <property type="entry name" value="SIALIC ACID-BINDING PERIPLASMIC PROTEIN SIAP"/>
    <property type="match status" value="1"/>
</dbReference>
<feature type="signal peptide" evidence="5">
    <location>
        <begin position="1"/>
        <end position="37"/>
    </location>
</feature>
<evidence type="ECO:0000256" key="1">
    <source>
        <dbReference type="ARBA" id="ARBA00004196"/>
    </source>
</evidence>
<evidence type="ECO:0000256" key="4">
    <source>
        <dbReference type="ARBA" id="ARBA00022729"/>
    </source>
</evidence>
<dbReference type="EMBL" id="NPEV01000017">
    <property type="protein sequence ID" value="RAI27534.1"/>
    <property type="molecule type" value="Genomic_DNA"/>
</dbReference>
<evidence type="ECO:0000256" key="2">
    <source>
        <dbReference type="ARBA" id="ARBA00009023"/>
    </source>
</evidence>
<dbReference type="InterPro" id="IPR038404">
    <property type="entry name" value="TRAP_DctP_sf"/>
</dbReference>
<reference evidence="6 7" key="1">
    <citation type="submission" date="2017-07" db="EMBL/GenBank/DDBJ databases">
        <title>Draft Genome Sequences of Select Purple Nonsulfur Bacteria.</title>
        <authorList>
            <person name="Lasarre B."/>
            <person name="Mckinlay J.B."/>
        </authorList>
    </citation>
    <scope>NUCLEOTIDE SEQUENCE [LARGE SCALE GENOMIC DNA]</scope>
    <source>
        <strain evidence="6 7">DSM 11290</strain>
    </source>
</reference>
<comment type="caution">
    <text evidence="6">The sequence shown here is derived from an EMBL/GenBank/DDBJ whole genome shotgun (WGS) entry which is preliminary data.</text>
</comment>
<evidence type="ECO:0008006" key="8">
    <source>
        <dbReference type="Google" id="ProtNLM"/>
    </source>
</evidence>
<dbReference type="GO" id="GO:0055085">
    <property type="term" value="P:transmembrane transport"/>
    <property type="evidence" value="ECO:0007669"/>
    <property type="project" value="InterPro"/>
</dbReference>
<evidence type="ECO:0000313" key="7">
    <source>
        <dbReference type="Proteomes" id="UP000249299"/>
    </source>
</evidence>
<dbReference type="Pfam" id="PF03480">
    <property type="entry name" value="DctP"/>
    <property type="match status" value="1"/>
</dbReference>
<dbReference type="CDD" id="cd13671">
    <property type="entry name" value="PBP2_TRAP_SBP_like_3"/>
    <property type="match status" value="1"/>
</dbReference>